<dbReference type="InterPro" id="IPR013783">
    <property type="entry name" value="Ig-like_fold"/>
</dbReference>
<dbReference type="OrthoDB" id="9800174at2"/>
<dbReference type="EC" id="2.4.1.18" evidence="5 11"/>
<dbReference type="SUPFAM" id="SSF81296">
    <property type="entry name" value="E set domains"/>
    <property type="match status" value="1"/>
</dbReference>
<dbReference type="Proteomes" id="UP000289664">
    <property type="component" value="Chromosome"/>
</dbReference>
<evidence type="ECO:0000259" key="13">
    <source>
        <dbReference type="SMART" id="SM00642"/>
    </source>
</evidence>
<dbReference type="GO" id="GO:0005829">
    <property type="term" value="C:cytosol"/>
    <property type="evidence" value="ECO:0007669"/>
    <property type="project" value="TreeGrafter"/>
</dbReference>
<keyword evidence="7 14" id="KW-0328">Glycosyltransferase</keyword>
<dbReference type="GO" id="GO:0003844">
    <property type="term" value="F:1,4-alpha-glucan branching enzyme activity"/>
    <property type="evidence" value="ECO:0007669"/>
    <property type="project" value="UniProtKB-UniRule"/>
</dbReference>
<gene>
    <name evidence="14" type="primary">glgB_2</name>
    <name evidence="14" type="ORF">HDCHBGLK_03353</name>
</gene>
<comment type="function">
    <text evidence="2">Catalyzes the formation of the alpha-1,6-glucosidic linkages in glycogen by scission of a 1,4-alpha-linked oligosaccharide from growing alpha-1,4-glucan chains and the subsequent attachment of the oligosaccharide to the alpha-1,6 position.</text>
</comment>
<reference evidence="14 15" key="1">
    <citation type="journal article" date="2019" name="Appl. Environ. Microbiol.">
        <title>Clostridium scindens ATCC 35704: integration of nutritional requirements, the complete genome sequence, and global transcriptional responses to bile acids.</title>
        <authorList>
            <person name="Devendran S."/>
            <person name="Shrestha R."/>
            <person name="Alves J.M.P."/>
            <person name="Wolf P.G."/>
            <person name="Ly L."/>
            <person name="Hernandez A.G."/>
            <person name="Mendez-Garcia C."/>
            <person name="Inboden A."/>
            <person name="Wiley J."/>
            <person name="Paul O."/>
            <person name="Allen A."/>
            <person name="Springer E."/>
            <person name="Wright C.L."/>
            <person name="Fields C.J."/>
            <person name="Daniel S.L."/>
            <person name="Ridlon J.M."/>
        </authorList>
    </citation>
    <scope>NUCLEOTIDE SEQUENCE [LARGE SCALE GENOMIC DNA]</scope>
    <source>
        <strain evidence="14 15">ATCC 35704</strain>
    </source>
</reference>
<dbReference type="PANTHER" id="PTHR43651:SF3">
    <property type="entry name" value="1,4-ALPHA-GLUCAN-BRANCHING ENZYME"/>
    <property type="match status" value="1"/>
</dbReference>
<dbReference type="Gene3D" id="2.60.40.10">
    <property type="entry name" value="Immunoglobulins"/>
    <property type="match status" value="1"/>
</dbReference>
<proteinExistence type="inferred from homology"/>
<dbReference type="GeneID" id="62697534"/>
<dbReference type="InterPro" id="IPR044143">
    <property type="entry name" value="GlgB_N_E_set_prok"/>
</dbReference>
<evidence type="ECO:0000256" key="9">
    <source>
        <dbReference type="ARBA" id="ARBA00023056"/>
    </source>
</evidence>
<evidence type="ECO:0000256" key="4">
    <source>
        <dbReference type="ARBA" id="ARBA00009000"/>
    </source>
</evidence>
<sequence length="595" mass="69634">MDYYGFYTGKIFDAYRYLGAHVEEEGVTFCTFAPSAQRISLIGEFSGWEECPMHKVYDGNFWECYIPDARPGMMYKYRIYQQSGSFIDHCDPYGYGMELRPKNASIIRDLSSYRFKDSKWMEQRTDHRNQPLNIYELHFGSWKKPSKEEEDWYSYAELADKLLPYLKENGYNYLEIMPLSEHPCDESWGYQNTGFYSPTSRYGTAQELMEFIDACHQNDIGIIMDFVPVHFAVDGYALANYDGTALYEYPNMDVGRSEWGSCNFMHSRGEVRSFLQSAANYWLTDYHVDGIRMDAISNIIYWQGDPARGVNKSAVDFIREMNRGLKQMHPSAILSAEDSTSYPCVTKSTAEGGLGFDYKWDMGWMNDTLEYFRTAPEYRTRDYHKLTFSMHYYYSDSFLLPLSHDEVVHGKATILQKMYGEYEEKFPQARALYMYMYAHPGKKLNFMGNEFGQLREWDEKREQDWDILKYPIHDAFHRFMKDLNKLYLKHPALFRCDYAPEGFSWLDCHQEERCIYAFERTDGKERIAAVFNLSDQIQEGYRLPVKAAVHASILLASDMEEYAGGRKYEDLELAADAGTIQLDLSPYSALYLLLQ</sequence>
<dbReference type="PANTHER" id="PTHR43651">
    <property type="entry name" value="1,4-ALPHA-GLUCAN-BRANCHING ENZYME"/>
    <property type="match status" value="1"/>
</dbReference>
<evidence type="ECO:0000256" key="10">
    <source>
        <dbReference type="ARBA" id="ARBA00023277"/>
    </source>
</evidence>
<keyword evidence="10" id="KW-0119">Carbohydrate metabolism</keyword>
<dbReference type="Pfam" id="PF02922">
    <property type="entry name" value="CBM_48"/>
    <property type="match status" value="1"/>
</dbReference>
<dbReference type="Gene3D" id="2.60.40.1180">
    <property type="entry name" value="Golgi alpha-mannosidase II"/>
    <property type="match status" value="1"/>
</dbReference>
<dbReference type="RefSeq" id="WP_009248588.1">
    <property type="nucleotide sequence ID" value="NZ_CP036170.1"/>
</dbReference>
<dbReference type="GO" id="GO:0043169">
    <property type="term" value="F:cation binding"/>
    <property type="evidence" value="ECO:0007669"/>
    <property type="project" value="InterPro"/>
</dbReference>
<evidence type="ECO:0000313" key="14">
    <source>
        <dbReference type="EMBL" id="QBF75938.1"/>
    </source>
</evidence>
<evidence type="ECO:0000256" key="1">
    <source>
        <dbReference type="ARBA" id="ARBA00000826"/>
    </source>
</evidence>
<dbReference type="NCBIfam" id="NF008967">
    <property type="entry name" value="PRK12313.1"/>
    <property type="match status" value="1"/>
</dbReference>
<dbReference type="InterPro" id="IPR013780">
    <property type="entry name" value="Glyco_hydro_b"/>
</dbReference>
<dbReference type="InterPro" id="IPR006048">
    <property type="entry name" value="A-amylase/branching_C"/>
</dbReference>
<dbReference type="GO" id="GO:0004553">
    <property type="term" value="F:hydrolase activity, hydrolyzing O-glycosyl compounds"/>
    <property type="evidence" value="ECO:0007669"/>
    <property type="project" value="InterPro"/>
</dbReference>
<organism evidence="14 15">
    <name type="scientific">Clostridium scindens (strain ATCC 35704 / DSM 5676 / VPI 13733 / 19)</name>
    <dbReference type="NCBI Taxonomy" id="411468"/>
    <lineage>
        <taxon>Bacteria</taxon>
        <taxon>Bacillati</taxon>
        <taxon>Bacillota</taxon>
        <taxon>Clostridia</taxon>
        <taxon>Lachnospirales</taxon>
        <taxon>Lachnospiraceae</taxon>
    </lineage>
</organism>
<evidence type="ECO:0000256" key="6">
    <source>
        <dbReference type="ARBA" id="ARBA00022600"/>
    </source>
</evidence>
<keyword evidence="8 14" id="KW-0808">Transferase</keyword>
<evidence type="ECO:0000256" key="2">
    <source>
        <dbReference type="ARBA" id="ARBA00002953"/>
    </source>
</evidence>
<dbReference type="CDD" id="cd02855">
    <property type="entry name" value="E_set_GBE_prok_N"/>
    <property type="match status" value="1"/>
</dbReference>
<evidence type="ECO:0000256" key="8">
    <source>
        <dbReference type="ARBA" id="ARBA00022679"/>
    </source>
</evidence>
<dbReference type="InterPro" id="IPR037439">
    <property type="entry name" value="Branching_enzy"/>
</dbReference>
<keyword evidence="9" id="KW-0320">Glycogen biosynthesis</keyword>
<feature type="active site" description="Proton donor" evidence="12">
    <location>
        <position position="337"/>
    </location>
</feature>
<dbReference type="PIRSF" id="PIRSF000463">
    <property type="entry name" value="GlgB"/>
    <property type="match status" value="1"/>
</dbReference>
<dbReference type="Pfam" id="PF00128">
    <property type="entry name" value="Alpha-amylase"/>
    <property type="match status" value="1"/>
</dbReference>
<evidence type="ECO:0000256" key="7">
    <source>
        <dbReference type="ARBA" id="ARBA00022676"/>
    </source>
</evidence>
<dbReference type="CDD" id="cd11322">
    <property type="entry name" value="AmyAc_Glg_BE"/>
    <property type="match status" value="1"/>
</dbReference>
<dbReference type="SUPFAM" id="SSF51445">
    <property type="entry name" value="(Trans)glycosidases"/>
    <property type="match status" value="1"/>
</dbReference>
<evidence type="ECO:0000256" key="12">
    <source>
        <dbReference type="PIRSR" id="PIRSR000463-1"/>
    </source>
</evidence>
<dbReference type="InterPro" id="IPR006047">
    <property type="entry name" value="GH13_cat_dom"/>
</dbReference>
<comment type="similarity">
    <text evidence="4">Belongs to the glycosyl hydrolase 13 family. GlgB subfamily.</text>
</comment>
<feature type="active site" description="Nucleophile" evidence="12">
    <location>
        <position position="294"/>
    </location>
</feature>
<dbReference type="InterPro" id="IPR017853">
    <property type="entry name" value="GH"/>
</dbReference>
<dbReference type="SUPFAM" id="SSF51011">
    <property type="entry name" value="Glycosyl hydrolase domain"/>
    <property type="match status" value="1"/>
</dbReference>
<dbReference type="InterPro" id="IPR014756">
    <property type="entry name" value="Ig_E-set"/>
</dbReference>
<evidence type="ECO:0000256" key="3">
    <source>
        <dbReference type="ARBA" id="ARBA00004964"/>
    </source>
</evidence>
<keyword evidence="6" id="KW-0321">Glycogen metabolism</keyword>
<dbReference type="Gene3D" id="3.20.20.80">
    <property type="entry name" value="Glycosidases"/>
    <property type="match status" value="1"/>
</dbReference>
<evidence type="ECO:0000256" key="11">
    <source>
        <dbReference type="NCBIfam" id="TIGR01515"/>
    </source>
</evidence>
<keyword evidence="15" id="KW-1185">Reference proteome</keyword>
<dbReference type="InterPro" id="IPR006407">
    <property type="entry name" value="GlgB"/>
</dbReference>
<dbReference type="NCBIfam" id="TIGR01515">
    <property type="entry name" value="branching_enzym"/>
    <property type="match status" value="1"/>
</dbReference>
<protein>
    <recommendedName>
        <fullName evidence="5 11">1,4-alpha-glucan branching enzyme</fullName>
        <ecNumber evidence="5 11">2.4.1.18</ecNumber>
    </recommendedName>
</protein>
<comment type="catalytic activity">
    <reaction evidence="1">
        <text>Transfers a segment of a (1-&gt;4)-alpha-D-glucan chain to a primary hydroxy group in a similar glucan chain.</text>
        <dbReference type="EC" id="2.4.1.18"/>
    </reaction>
</comment>
<accession>A0A494WSB3</accession>
<name>A0A494WSB3_CLOS5</name>
<dbReference type="Pfam" id="PF02806">
    <property type="entry name" value="Alpha-amylase_C"/>
    <property type="match status" value="1"/>
</dbReference>
<feature type="domain" description="Glycosyl hydrolase family 13 catalytic" evidence="13">
    <location>
        <begin position="109"/>
        <end position="487"/>
    </location>
</feature>
<evidence type="ECO:0000313" key="15">
    <source>
        <dbReference type="Proteomes" id="UP000289664"/>
    </source>
</evidence>
<dbReference type="GO" id="GO:0005978">
    <property type="term" value="P:glycogen biosynthetic process"/>
    <property type="evidence" value="ECO:0007669"/>
    <property type="project" value="UniProtKB-UniRule"/>
</dbReference>
<dbReference type="EMBL" id="CP036170">
    <property type="protein sequence ID" value="QBF75938.1"/>
    <property type="molecule type" value="Genomic_DNA"/>
</dbReference>
<dbReference type="SMART" id="SM00642">
    <property type="entry name" value="Aamy"/>
    <property type="match status" value="1"/>
</dbReference>
<dbReference type="AlphaFoldDB" id="A0A494WSB3"/>
<comment type="pathway">
    <text evidence="3">Glycan biosynthesis; glycogen biosynthesis.</text>
</comment>
<dbReference type="KEGG" id="csci:HDCHBGLK_03353"/>
<dbReference type="UniPathway" id="UPA00164"/>
<evidence type="ECO:0000256" key="5">
    <source>
        <dbReference type="ARBA" id="ARBA00012541"/>
    </source>
</evidence>
<dbReference type="InterPro" id="IPR004193">
    <property type="entry name" value="Glyco_hydro_13_N"/>
</dbReference>